<feature type="compositionally biased region" description="Basic and acidic residues" evidence="1">
    <location>
        <begin position="144"/>
        <end position="153"/>
    </location>
</feature>
<proteinExistence type="predicted"/>
<dbReference type="Proteomes" id="UP000077667">
    <property type="component" value="Chromosome"/>
</dbReference>
<accession>A0A1A9I795</accession>
<feature type="region of interest" description="Disordered" evidence="1">
    <location>
        <begin position="144"/>
        <end position="166"/>
    </location>
</feature>
<dbReference type="STRING" id="1176587.A8C56_23535"/>
<evidence type="ECO:0000313" key="3">
    <source>
        <dbReference type="Proteomes" id="UP000077667"/>
    </source>
</evidence>
<gene>
    <name evidence="2" type="ORF">A8C56_23535</name>
</gene>
<protein>
    <submittedName>
        <fullName evidence="2">Uncharacterized protein</fullName>
    </submittedName>
</protein>
<dbReference type="KEGG" id="nia:A8C56_23535"/>
<evidence type="ECO:0000313" key="2">
    <source>
        <dbReference type="EMBL" id="ANH83548.1"/>
    </source>
</evidence>
<keyword evidence="3" id="KW-1185">Reference proteome</keyword>
<name>A0A1A9I795_9BACT</name>
<reference evidence="2 3" key="1">
    <citation type="submission" date="2016-05" db="EMBL/GenBank/DDBJ databases">
        <title>Niabella ginsenosidivorans BS26 whole genome sequencing.</title>
        <authorList>
            <person name="Im W.T."/>
            <person name="Siddiqi M.Z."/>
        </authorList>
    </citation>
    <scope>NUCLEOTIDE SEQUENCE [LARGE SCALE GENOMIC DNA]</scope>
    <source>
        <strain evidence="2 3">BS26</strain>
    </source>
</reference>
<dbReference type="EMBL" id="CP015772">
    <property type="protein sequence ID" value="ANH83548.1"/>
    <property type="molecule type" value="Genomic_DNA"/>
</dbReference>
<organism evidence="2 3">
    <name type="scientific">Niabella ginsenosidivorans</name>
    <dbReference type="NCBI Taxonomy" id="1176587"/>
    <lineage>
        <taxon>Bacteria</taxon>
        <taxon>Pseudomonadati</taxon>
        <taxon>Bacteroidota</taxon>
        <taxon>Chitinophagia</taxon>
        <taxon>Chitinophagales</taxon>
        <taxon>Chitinophagaceae</taxon>
        <taxon>Niabella</taxon>
    </lineage>
</organism>
<sequence length="166" mass="19083">MAAAKSDNVKEIAELRAKLTAAETTYKKLKEEWLGNFQFANELQRETFTKRPSEMDARKRAYLSDFDYQTLMMQVRSSERQLFDQPVKTQEEIIAEAVKKGVAAELPRAIEQQRRKQAEAEALQAKINELKKKPGLDPDVAKKVAEDEQRQEELDNLQKQLADLDA</sequence>
<dbReference type="AlphaFoldDB" id="A0A1A9I795"/>
<evidence type="ECO:0000256" key="1">
    <source>
        <dbReference type="SAM" id="MobiDB-lite"/>
    </source>
</evidence>